<dbReference type="EMBL" id="AYCK01004048">
    <property type="status" value="NOT_ANNOTATED_CDS"/>
    <property type="molecule type" value="Genomic_DNA"/>
</dbReference>
<dbReference type="eggNOG" id="KOG1836">
    <property type="taxonomic scope" value="Eukaryota"/>
</dbReference>
<keyword evidence="5" id="KW-1185">Reference proteome</keyword>
<dbReference type="InterPro" id="IPR013320">
    <property type="entry name" value="ConA-like_dom_sf"/>
</dbReference>
<accession>A0A087YEP1</accession>
<dbReference type="CDD" id="cd00110">
    <property type="entry name" value="LamG"/>
    <property type="match status" value="3"/>
</dbReference>
<proteinExistence type="predicted"/>
<dbReference type="InterPro" id="IPR001791">
    <property type="entry name" value="Laminin_G"/>
</dbReference>
<feature type="region of interest" description="Disordered" evidence="2">
    <location>
        <begin position="41"/>
        <end position="60"/>
    </location>
</feature>
<feature type="domain" description="Laminin G" evidence="3">
    <location>
        <begin position="1195"/>
        <end position="1362"/>
    </location>
</feature>
<feature type="domain" description="Laminin G" evidence="3">
    <location>
        <begin position="1021"/>
        <end position="1190"/>
    </location>
</feature>
<evidence type="ECO:0000256" key="1">
    <source>
        <dbReference type="PROSITE-ProRule" id="PRU00122"/>
    </source>
</evidence>
<dbReference type="OMA" id="NWHRVEF"/>
<dbReference type="Proteomes" id="UP000028760">
    <property type="component" value="Unassembled WGS sequence"/>
</dbReference>
<dbReference type="Gene3D" id="2.60.120.200">
    <property type="match status" value="5"/>
</dbReference>
<dbReference type="GO" id="GO:0016020">
    <property type="term" value="C:membrane"/>
    <property type="evidence" value="ECO:0007669"/>
    <property type="project" value="UniProtKB-SubCell"/>
</dbReference>
<evidence type="ECO:0000313" key="5">
    <source>
        <dbReference type="Proteomes" id="UP000028760"/>
    </source>
</evidence>
<dbReference type="PANTHER" id="PTHR15036">
    <property type="entry name" value="PIKACHURIN-LIKE PROTEIN"/>
    <property type="match status" value="1"/>
</dbReference>
<dbReference type="GeneTree" id="ENSGT00940000155638"/>
<dbReference type="InterPro" id="IPR050372">
    <property type="entry name" value="Neurexin-related_CASP"/>
</dbReference>
<name>A0A087YEP1_POEFO</name>
<comment type="caution">
    <text evidence="1">Lacks conserved residue(s) required for the propagation of feature annotation.</text>
</comment>
<evidence type="ECO:0000259" key="3">
    <source>
        <dbReference type="PROSITE" id="PS50025"/>
    </source>
</evidence>
<protein>
    <recommendedName>
        <fullName evidence="3">Laminin G domain-containing protein</fullName>
    </recommendedName>
</protein>
<dbReference type="SUPFAM" id="SSF49899">
    <property type="entry name" value="Concanavalin A-like lectins/glucanases"/>
    <property type="match status" value="5"/>
</dbReference>
<dbReference type="PANTHER" id="PTHR15036:SF85">
    <property type="entry name" value="SP2353, ISOFORM A"/>
    <property type="match status" value="1"/>
</dbReference>
<dbReference type="Pfam" id="PF06009">
    <property type="entry name" value="Laminin_II"/>
    <property type="match status" value="1"/>
</dbReference>
<dbReference type="GO" id="GO:0007155">
    <property type="term" value="P:cell adhesion"/>
    <property type="evidence" value="ECO:0007669"/>
    <property type="project" value="InterPro"/>
</dbReference>
<reference evidence="4" key="2">
    <citation type="submission" date="2025-08" db="UniProtKB">
        <authorList>
            <consortium name="Ensembl"/>
        </authorList>
    </citation>
    <scope>IDENTIFICATION</scope>
</reference>
<sequence>MPDITLDLEKALKNVNRTVIQVEDFLFKAVALIHAANGLAEQQASPKHDVSSSLSDGQKSQMMEEAEQIMAEIKDRRCAIQGAGADGEQDGARMLLENIRADIGDLSQTVQAALKPTADVLTPSNVSVMAVAEQLLSVQETVEKAQRLNLEGATGLENLQTALAALWRERSSLLPAMERIYDTMKKTKDALFMTQKIKNEEESLAAQVDGGKLELLRKLNATWKCATQTDAVTRAEEHAEELGAAAAELRQYVSNIVHQNVANSRELLRIFGAHDSVARLSQAANQALRDVKEGGLIISAEEMEDVSADLHAEANDTRWRFKTVSRALNAQRDGVRKQEKKAETLKASVLNVGGSIRQIERDDTKGLVEFVKITTSAVNAKVSKVKERLGNIRLEMRRIPSASFSGNFLTVANRAVKRLNRAMPVLEDKLEQMQALGANTSASANVMESIERIKDIIDETRSFVNRLSLATIFNGKSYIELHPPRNLEDIKAFTAVDLLLSLHHGDPIAARRRRQRQHKNRDESSHFVLYLGNRDTFGDYFAMVIRNTKLICLYKLGGVVHEVETSQISTGNTSSSYFDRIVFQRVYQDATVSITKNFTSQKPVSLPPKQNLPNTTSGVMILDSQRAVFYVGGYPEEFHPPEELRYPKYRGAMKLSYINDVPVNLFNYKRAVNMQTKQRTAKISQTELCDYYDGTGYRMAFLKEPQKEKRRLFRFNTSSRETNALLFYIGNEESFFCVCVERGFLVLEGQQGGRQLRNQSSAQVSLFEKKFEVMIADRFVVRYGSEQIHTDHIQTNYTRWYMGGLPAWLRRRHNITAAPLRGCVDHVTADAEIVEYDKTVGVRGGCPVSLLGVRVAAVYSALPADSLSVCSRQSRVSLGFSSTSRHAVLLNCGSQSFTSGHDLQLSLTDGFLIFRRYNYTVTSGKRYNDGAWHYLSAEGRPTGLVLSIDNVNVIQKQEPRITRPEEKFKGCIANLYARRNDSKFIPADLSSLSHTADVFPGWCSLKFQSLAGTHCSRQQPQYEHQFSEASWLSYTLPEEELNYRPHFSLHIKTNSSKGLILHVAGRGVVPRLALYMANGKIRMSLGQDRVIQHKKKSNDGGWHMVEFSVENSTFHLLVDGVRVPDGQLPGNEGSSLQLRSPVYLGGHPQRKTTKVGHDIPADGVIGCLRDFRMNNVAAPAPDSSRDSLPCSGGLTETGTFFGGGHVLLDNFFTDGSRFVLSFEMRPQHLTGLLFHFRSDGRSSLHVYLMENGVGVGLNDATGSISVTVPPRESLCDGKFHAVTVSRQRSVIELAVDSESKQETHSSTSDTYSTLYIGGTAHQHGVPVPSPFVGCLRHLEINGKPLGLETESEVFGVVSLNRCPAG</sequence>
<dbReference type="SMART" id="SM00282">
    <property type="entry name" value="LamG"/>
    <property type="match status" value="5"/>
</dbReference>
<reference evidence="5" key="1">
    <citation type="submission" date="2013-10" db="EMBL/GenBank/DDBJ databases">
        <authorList>
            <person name="Schartl M."/>
            <person name="Warren W."/>
        </authorList>
    </citation>
    <scope>NUCLEOTIDE SEQUENCE [LARGE SCALE GENOMIC DNA]</scope>
    <source>
        <strain evidence="5">female</strain>
    </source>
</reference>
<evidence type="ECO:0000313" key="4">
    <source>
        <dbReference type="Ensembl" id="ENSPFOP00000016494.2"/>
    </source>
</evidence>
<dbReference type="STRING" id="48698.ENSPFOP00000016494"/>
<dbReference type="PROSITE" id="PS50025">
    <property type="entry name" value="LAM_G_DOMAIN"/>
    <property type="match status" value="3"/>
</dbReference>
<feature type="domain" description="Laminin G" evidence="3">
    <location>
        <begin position="849"/>
        <end position="1003"/>
    </location>
</feature>
<organism evidence="4 5">
    <name type="scientific">Poecilia formosa</name>
    <name type="common">Amazon molly</name>
    <name type="synonym">Limia formosa</name>
    <dbReference type="NCBI Taxonomy" id="48698"/>
    <lineage>
        <taxon>Eukaryota</taxon>
        <taxon>Metazoa</taxon>
        <taxon>Chordata</taxon>
        <taxon>Craniata</taxon>
        <taxon>Vertebrata</taxon>
        <taxon>Euteleostomi</taxon>
        <taxon>Actinopterygii</taxon>
        <taxon>Neopterygii</taxon>
        <taxon>Teleostei</taxon>
        <taxon>Neoteleostei</taxon>
        <taxon>Acanthomorphata</taxon>
        <taxon>Ovalentaria</taxon>
        <taxon>Atherinomorphae</taxon>
        <taxon>Cyprinodontiformes</taxon>
        <taxon>Poeciliidae</taxon>
        <taxon>Poeciliinae</taxon>
        <taxon>Poecilia</taxon>
    </lineage>
</organism>
<dbReference type="Pfam" id="PF02210">
    <property type="entry name" value="Laminin_G_2"/>
    <property type="match status" value="2"/>
</dbReference>
<reference evidence="4" key="3">
    <citation type="submission" date="2025-09" db="UniProtKB">
        <authorList>
            <consortium name="Ensembl"/>
        </authorList>
    </citation>
    <scope>IDENTIFICATION</scope>
</reference>
<evidence type="ECO:0000256" key="2">
    <source>
        <dbReference type="SAM" id="MobiDB-lite"/>
    </source>
</evidence>
<dbReference type="Ensembl" id="ENSPFOT00000016516.2">
    <property type="protein sequence ID" value="ENSPFOP00000016494.2"/>
    <property type="gene ID" value="ENSPFOG00000016376.2"/>
</dbReference>
<dbReference type="InterPro" id="IPR010307">
    <property type="entry name" value="Laminin_dom_II"/>
</dbReference>